<dbReference type="SUPFAM" id="SSF48452">
    <property type="entry name" value="TPR-like"/>
    <property type="match status" value="1"/>
</dbReference>
<dbReference type="InterPro" id="IPR011990">
    <property type="entry name" value="TPR-like_helical_dom_sf"/>
</dbReference>
<dbReference type="InterPro" id="IPR012338">
    <property type="entry name" value="Beta-lactam/transpept-like"/>
</dbReference>
<dbReference type="Pfam" id="PF00144">
    <property type="entry name" value="Beta-lactamase"/>
    <property type="match status" value="1"/>
</dbReference>
<dbReference type="SUPFAM" id="SSF56601">
    <property type="entry name" value="beta-lactamase/transpeptidase-like"/>
    <property type="match status" value="1"/>
</dbReference>
<dbReference type="InterPro" id="IPR019734">
    <property type="entry name" value="TPR_rpt"/>
</dbReference>
<feature type="signal peptide" evidence="2">
    <location>
        <begin position="1"/>
        <end position="22"/>
    </location>
</feature>
<evidence type="ECO:0000313" key="5">
    <source>
        <dbReference type="Proteomes" id="UP000680038"/>
    </source>
</evidence>
<comment type="caution">
    <text evidence="4">The sequence shown here is derived from an EMBL/GenBank/DDBJ whole genome shotgun (WGS) entry which is preliminary data.</text>
</comment>
<dbReference type="InterPro" id="IPR050789">
    <property type="entry name" value="Diverse_Enzym_Activities"/>
</dbReference>
<keyword evidence="1" id="KW-0802">TPR repeat</keyword>
<sequence>MRKILVTGLCLFMITMHGFAQQADKAATLMDLIQSVDVPGIQLIYSKDGQTEEYDLGVAAYGKKSPITKTSIFEAASLSKAVFGYTVLRLVDKGVIALDTPLLNYMGGSYSRFDPSNPQYRKITARLVLSHRTGFRNWADEGIIPFLFPPDSCFNYSGEAYLFLMTVLERVTHKDLNQLAAEETFNPLAMSNSSFRWDPKFATVSTFGSDSNAIHNHMDLNAASSLLTNAHDYNLFLDALVTGKGLKPATHKLMIAQATAGNWFNHPTIPATQHIGWGLGVGIQQNEKGKALWQWGDNGDYRAFYLAFPATNEYLVYFTNGWRGHYITQPIIDLFMGKQTTWAIPWLRNGYAHDPYAIGYQNPYAVNRFRRALEKSVFKNVRQVWDAQRANDPSFTISAKDLKAYASILRDGGQLARALKISTLNVAIYPTSSDAFEDQGESYASMGQKELASASFKKSLTLDPNNQSANERLKALKK</sequence>
<dbReference type="Proteomes" id="UP000680038">
    <property type="component" value="Unassembled WGS sequence"/>
</dbReference>
<accession>A0A916JEB2</accession>
<dbReference type="PANTHER" id="PTHR43283:SF18">
    <property type="match status" value="1"/>
</dbReference>
<organism evidence="4 5">
    <name type="scientific">Dyadobacter helix</name>
    <dbReference type="NCBI Taxonomy" id="2822344"/>
    <lineage>
        <taxon>Bacteria</taxon>
        <taxon>Pseudomonadati</taxon>
        <taxon>Bacteroidota</taxon>
        <taxon>Cytophagia</taxon>
        <taxon>Cytophagales</taxon>
        <taxon>Spirosomataceae</taxon>
        <taxon>Dyadobacter</taxon>
    </lineage>
</organism>
<dbReference type="RefSeq" id="WP_215240333.1">
    <property type="nucleotide sequence ID" value="NZ_CAJRAF010000002.1"/>
</dbReference>
<dbReference type="AlphaFoldDB" id="A0A916JEB2"/>
<feature type="domain" description="Beta-lactamase-related" evidence="3">
    <location>
        <begin position="35"/>
        <end position="323"/>
    </location>
</feature>
<dbReference type="Gene3D" id="1.25.40.10">
    <property type="entry name" value="Tetratricopeptide repeat domain"/>
    <property type="match status" value="1"/>
</dbReference>
<protein>
    <recommendedName>
        <fullName evidence="3">Beta-lactamase-related domain-containing protein</fullName>
    </recommendedName>
</protein>
<name>A0A916JEB2_9BACT</name>
<reference evidence="4" key="1">
    <citation type="submission" date="2021-04" db="EMBL/GenBank/DDBJ databases">
        <authorList>
            <person name="Rodrigo-Torres L."/>
            <person name="Arahal R. D."/>
            <person name="Lucena T."/>
        </authorList>
    </citation>
    <scope>NUCLEOTIDE SEQUENCE</scope>
    <source>
        <strain evidence="4">CECT 9275</strain>
    </source>
</reference>
<dbReference type="SMART" id="SM00028">
    <property type="entry name" value="TPR"/>
    <property type="match status" value="1"/>
</dbReference>
<proteinExistence type="predicted"/>
<feature type="chain" id="PRO_5037526475" description="Beta-lactamase-related domain-containing protein" evidence="2">
    <location>
        <begin position="23"/>
        <end position="478"/>
    </location>
</feature>
<gene>
    <name evidence="4" type="ORF">DYBT9275_03902</name>
</gene>
<evidence type="ECO:0000256" key="2">
    <source>
        <dbReference type="SAM" id="SignalP"/>
    </source>
</evidence>
<dbReference type="InterPro" id="IPR001466">
    <property type="entry name" value="Beta-lactam-related"/>
</dbReference>
<dbReference type="Gene3D" id="3.40.710.10">
    <property type="entry name" value="DD-peptidase/beta-lactamase superfamily"/>
    <property type="match status" value="1"/>
</dbReference>
<evidence type="ECO:0000313" key="4">
    <source>
        <dbReference type="EMBL" id="CAG5006814.1"/>
    </source>
</evidence>
<dbReference type="PROSITE" id="PS50005">
    <property type="entry name" value="TPR"/>
    <property type="match status" value="1"/>
</dbReference>
<evidence type="ECO:0000259" key="3">
    <source>
        <dbReference type="Pfam" id="PF00144"/>
    </source>
</evidence>
<dbReference type="PANTHER" id="PTHR43283">
    <property type="entry name" value="BETA-LACTAMASE-RELATED"/>
    <property type="match status" value="1"/>
</dbReference>
<keyword evidence="5" id="KW-1185">Reference proteome</keyword>
<dbReference type="EMBL" id="CAJRAF010000002">
    <property type="protein sequence ID" value="CAG5006814.1"/>
    <property type="molecule type" value="Genomic_DNA"/>
</dbReference>
<feature type="repeat" description="TPR" evidence="1">
    <location>
        <begin position="433"/>
        <end position="466"/>
    </location>
</feature>
<evidence type="ECO:0000256" key="1">
    <source>
        <dbReference type="PROSITE-ProRule" id="PRU00339"/>
    </source>
</evidence>
<keyword evidence="2" id="KW-0732">Signal</keyword>